<dbReference type="GeneID" id="4702001"/>
<evidence type="ECO:0000259" key="1">
    <source>
        <dbReference type="PROSITE" id="PS51186"/>
    </source>
</evidence>
<dbReference type="PANTHER" id="PTHR43305">
    <property type="entry name" value="FAMILY N-ACETYLTRANSFERASE, PUTATIVE (AFU_ORTHOLOGUE AFUA_2G01380)-RELATED"/>
    <property type="match status" value="1"/>
</dbReference>
<dbReference type="OrthoDB" id="41532at2759"/>
<dbReference type="PROSITE" id="PS51186">
    <property type="entry name" value="GNAT"/>
    <property type="match status" value="1"/>
</dbReference>
<organism evidence="2 3">
    <name type="scientific">Aspergillus clavatus (strain ATCC 1007 / CBS 513.65 / DSM 816 / NCTC 3887 / NRRL 1 / QM 1276 / 107)</name>
    <dbReference type="NCBI Taxonomy" id="344612"/>
    <lineage>
        <taxon>Eukaryota</taxon>
        <taxon>Fungi</taxon>
        <taxon>Dikarya</taxon>
        <taxon>Ascomycota</taxon>
        <taxon>Pezizomycotina</taxon>
        <taxon>Eurotiomycetes</taxon>
        <taxon>Eurotiomycetidae</taxon>
        <taxon>Eurotiales</taxon>
        <taxon>Aspergillaceae</taxon>
        <taxon>Aspergillus</taxon>
        <taxon>Aspergillus subgen. Fumigati</taxon>
    </lineage>
</organism>
<dbReference type="HOGENOM" id="CLU_013985_11_0_1"/>
<feature type="domain" description="N-acetyltransferase" evidence="1">
    <location>
        <begin position="7"/>
        <end position="175"/>
    </location>
</feature>
<keyword evidence="3" id="KW-1185">Reference proteome</keyword>
<dbReference type="InterPro" id="IPR000182">
    <property type="entry name" value="GNAT_dom"/>
</dbReference>
<dbReference type="Proteomes" id="UP000006701">
    <property type="component" value="Unassembled WGS sequence"/>
</dbReference>
<dbReference type="PANTHER" id="PTHR43305:SF1">
    <property type="entry name" value="FAMILY N-ACETYLTRANSFERASE, PUTATIVE (AFU_ORTHOLOGUE AFUA_2G01380)-RELATED"/>
    <property type="match status" value="1"/>
</dbReference>
<reference evidence="2 3" key="1">
    <citation type="journal article" date="2008" name="PLoS Genet.">
        <title>Genomic islands in the pathogenic filamentous fungus Aspergillus fumigatus.</title>
        <authorList>
            <person name="Fedorova N.D."/>
            <person name="Khaldi N."/>
            <person name="Joardar V.S."/>
            <person name="Maiti R."/>
            <person name="Amedeo P."/>
            <person name="Anderson M.J."/>
            <person name="Crabtree J."/>
            <person name="Silva J.C."/>
            <person name="Badger J.H."/>
            <person name="Albarraq A."/>
            <person name="Angiuoli S."/>
            <person name="Bussey H."/>
            <person name="Bowyer P."/>
            <person name="Cotty P.J."/>
            <person name="Dyer P.S."/>
            <person name="Egan A."/>
            <person name="Galens K."/>
            <person name="Fraser-Liggett C.M."/>
            <person name="Haas B.J."/>
            <person name="Inman J.M."/>
            <person name="Kent R."/>
            <person name="Lemieux S."/>
            <person name="Malavazi I."/>
            <person name="Orvis J."/>
            <person name="Roemer T."/>
            <person name="Ronning C.M."/>
            <person name="Sundaram J.P."/>
            <person name="Sutton G."/>
            <person name="Turner G."/>
            <person name="Venter J.C."/>
            <person name="White O.R."/>
            <person name="Whitty B.R."/>
            <person name="Youngman P."/>
            <person name="Wolfe K.H."/>
            <person name="Goldman G.H."/>
            <person name="Wortman J.R."/>
            <person name="Jiang B."/>
            <person name="Denning D.W."/>
            <person name="Nierman W.C."/>
        </authorList>
    </citation>
    <scope>NUCLEOTIDE SEQUENCE [LARGE SCALE GENOMIC DNA]</scope>
    <source>
        <strain evidence="3">ATCC 1007 / CBS 513.65 / DSM 816 / NCTC 3887 / NRRL 1</strain>
    </source>
</reference>
<dbReference type="InterPro" id="IPR052777">
    <property type="entry name" value="Acetyltransferase_Enz"/>
</dbReference>
<gene>
    <name evidence="2" type="ORF">ACLA_018950</name>
</gene>
<protein>
    <submittedName>
        <fullName evidence="2">GNAT family acetyltransferase, putative</fullName>
    </submittedName>
</protein>
<dbReference type="EMBL" id="DS027059">
    <property type="protein sequence ID" value="EAW07191.1"/>
    <property type="molecule type" value="Genomic_DNA"/>
</dbReference>
<dbReference type="STRING" id="344612.A1CNH0"/>
<dbReference type="RefSeq" id="XP_001268617.1">
    <property type="nucleotide sequence ID" value="XM_001268616.1"/>
</dbReference>
<dbReference type="OMA" id="GCCALRP"/>
<evidence type="ECO:0000313" key="3">
    <source>
        <dbReference type="Proteomes" id="UP000006701"/>
    </source>
</evidence>
<dbReference type="eggNOG" id="KOG3139">
    <property type="taxonomic scope" value="Eukaryota"/>
</dbReference>
<dbReference type="Pfam" id="PF00583">
    <property type="entry name" value="Acetyltransf_1"/>
    <property type="match status" value="1"/>
</dbReference>
<evidence type="ECO:0000313" key="2">
    <source>
        <dbReference type="EMBL" id="EAW07191.1"/>
    </source>
</evidence>
<dbReference type="InterPro" id="IPR016181">
    <property type="entry name" value="Acyl_CoA_acyltransferase"/>
</dbReference>
<dbReference type="AlphaFoldDB" id="A1CNH0"/>
<dbReference type="GO" id="GO:0016747">
    <property type="term" value="F:acyltransferase activity, transferring groups other than amino-acyl groups"/>
    <property type="evidence" value="ECO:0007669"/>
    <property type="project" value="InterPro"/>
</dbReference>
<sequence>MTRRNYQIIAARSAEDVAAVRALFEAYADSLGIDLTFQSFQSELRTLPGQYGGPHGELLLAYDIKGKTALGCVAVRPFVAKDHGTTCTSGEDRMACCEMKRLYVSPDARGMGLGKTLVDAIIQKAKELGYRAMRLDTLSTMVGAQQLYRGAGFVEIQAYYETPLDGTLFLELNLTSS</sequence>
<dbReference type="CDD" id="cd04301">
    <property type="entry name" value="NAT_SF"/>
    <property type="match status" value="1"/>
</dbReference>
<dbReference type="VEuPathDB" id="FungiDB:ACLA_018950"/>
<proteinExistence type="predicted"/>
<dbReference type="KEGG" id="act:ACLA_018950"/>
<name>A1CNH0_ASPCL</name>
<accession>A1CNH0</accession>
<dbReference type="SUPFAM" id="SSF55729">
    <property type="entry name" value="Acyl-CoA N-acyltransferases (Nat)"/>
    <property type="match status" value="1"/>
</dbReference>
<dbReference type="Gene3D" id="3.40.630.30">
    <property type="match status" value="1"/>
</dbReference>